<dbReference type="Proteomes" id="UP000092445">
    <property type="component" value="Unassembled WGS sequence"/>
</dbReference>
<evidence type="ECO:0000313" key="1">
    <source>
        <dbReference type="EnsemblMetazoa" id="GPAI013429-PA"/>
    </source>
</evidence>
<reference evidence="2" key="1">
    <citation type="submission" date="2014-03" db="EMBL/GenBank/DDBJ databases">
        <authorList>
            <person name="Aksoy S."/>
            <person name="Warren W."/>
            <person name="Wilson R.K."/>
        </authorList>
    </citation>
    <scope>NUCLEOTIDE SEQUENCE [LARGE SCALE GENOMIC DNA]</scope>
    <source>
        <strain evidence="2">IAEA</strain>
    </source>
</reference>
<dbReference type="EnsemblMetazoa" id="GPAI013429-RA">
    <property type="protein sequence ID" value="GPAI013429-PA"/>
    <property type="gene ID" value="GPAI013429"/>
</dbReference>
<dbReference type="AlphaFoldDB" id="A0A1A9ZG06"/>
<protein>
    <submittedName>
        <fullName evidence="1">Uncharacterized protein</fullName>
    </submittedName>
</protein>
<organism evidence="1 2">
    <name type="scientific">Glossina pallidipes</name>
    <name type="common">Tsetse fly</name>
    <dbReference type="NCBI Taxonomy" id="7398"/>
    <lineage>
        <taxon>Eukaryota</taxon>
        <taxon>Metazoa</taxon>
        <taxon>Ecdysozoa</taxon>
        <taxon>Arthropoda</taxon>
        <taxon>Hexapoda</taxon>
        <taxon>Insecta</taxon>
        <taxon>Pterygota</taxon>
        <taxon>Neoptera</taxon>
        <taxon>Endopterygota</taxon>
        <taxon>Diptera</taxon>
        <taxon>Brachycera</taxon>
        <taxon>Muscomorpha</taxon>
        <taxon>Hippoboscoidea</taxon>
        <taxon>Glossinidae</taxon>
        <taxon>Glossina</taxon>
    </lineage>
</organism>
<evidence type="ECO:0000313" key="2">
    <source>
        <dbReference type="Proteomes" id="UP000092445"/>
    </source>
</evidence>
<proteinExistence type="predicted"/>
<dbReference type="VEuPathDB" id="VectorBase:GPAI013429"/>
<accession>A0A1A9ZG06</accession>
<sequence>MCPFDPTSASRHLEIFTNISKCYHHIPAIQSHAEHNQRAEFHTYSTYGYIGNHINRTVGDNDDNNGGDAVYHPSHKRTYTHTQAASQSHHTCTLSSYKYVFRYKRMWGYNVHTICWSLVARCHFILINKGRTRFPSRDLMNQLIDIVMLVKFE</sequence>
<reference evidence="1" key="2">
    <citation type="submission" date="2020-05" db="UniProtKB">
        <authorList>
            <consortium name="EnsemblMetazoa"/>
        </authorList>
    </citation>
    <scope>IDENTIFICATION</scope>
    <source>
        <strain evidence="1">IAEA</strain>
    </source>
</reference>
<name>A0A1A9ZG06_GLOPL</name>
<keyword evidence="2" id="KW-1185">Reference proteome</keyword>